<dbReference type="SUPFAM" id="SSF54001">
    <property type="entry name" value="Cysteine proteinases"/>
    <property type="match status" value="1"/>
</dbReference>
<comment type="similarity">
    <text evidence="2">Belongs to the peptidase C19 family.</text>
</comment>
<feature type="domain" description="USP" evidence="9">
    <location>
        <begin position="132"/>
        <end position="438"/>
    </location>
</feature>
<dbReference type="InterPro" id="IPR028889">
    <property type="entry name" value="USP"/>
</dbReference>
<proteinExistence type="inferred from homology"/>
<dbReference type="CDD" id="cd02257">
    <property type="entry name" value="Peptidase_C19"/>
    <property type="match status" value="1"/>
</dbReference>
<dbReference type="PANTHER" id="PTHR24006">
    <property type="entry name" value="UBIQUITIN CARBOXYL-TERMINAL HYDROLASE"/>
    <property type="match status" value="1"/>
</dbReference>
<evidence type="ECO:0000256" key="6">
    <source>
        <dbReference type="ARBA" id="ARBA00022801"/>
    </source>
</evidence>
<evidence type="ECO:0000256" key="1">
    <source>
        <dbReference type="ARBA" id="ARBA00000707"/>
    </source>
</evidence>
<evidence type="ECO:0000256" key="8">
    <source>
        <dbReference type="SAM" id="MobiDB-lite"/>
    </source>
</evidence>
<evidence type="ECO:0000256" key="7">
    <source>
        <dbReference type="ARBA" id="ARBA00022807"/>
    </source>
</evidence>
<gene>
    <name evidence="10" type="primary">USP51</name>
    <name evidence="10" type="ORF">TWF696_009405</name>
</gene>
<dbReference type="AlphaFoldDB" id="A0AAV9UIH0"/>
<evidence type="ECO:0000259" key="9">
    <source>
        <dbReference type="PROSITE" id="PS50235"/>
    </source>
</evidence>
<evidence type="ECO:0000256" key="2">
    <source>
        <dbReference type="ARBA" id="ARBA00009085"/>
    </source>
</evidence>
<dbReference type="InterPro" id="IPR038765">
    <property type="entry name" value="Papain-like_cys_pep_sf"/>
</dbReference>
<keyword evidence="5" id="KW-0833">Ubl conjugation pathway</keyword>
<keyword evidence="11" id="KW-1185">Reference proteome</keyword>
<dbReference type="GO" id="GO:0004843">
    <property type="term" value="F:cysteine-type deubiquitinase activity"/>
    <property type="evidence" value="ECO:0007669"/>
    <property type="project" value="UniProtKB-EC"/>
</dbReference>
<evidence type="ECO:0000256" key="5">
    <source>
        <dbReference type="ARBA" id="ARBA00022786"/>
    </source>
</evidence>
<dbReference type="GO" id="GO:0005829">
    <property type="term" value="C:cytosol"/>
    <property type="evidence" value="ECO:0007669"/>
    <property type="project" value="TreeGrafter"/>
</dbReference>
<feature type="region of interest" description="Disordered" evidence="8">
    <location>
        <begin position="67"/>
        <end position="90"/>
    </location>
</feature>
<name>A0AAV9UIH0_9PEZI</name>
<evidence type="ECO:0000313" key="11">
    <source>
        <dbReference type="Proteomes" id="UP001375240"/>
    </source>
</evidence>
<protein>
    <recommendedName>
        <fullName evidence="3">ubiquitinyl hydrolase 1</fullName>
        <ecNumber evidence="3">3.4.19.12</ecNumber>
    </recommendedName>
</protein>
<sequence length="440" mass="49364">MSLCALLARPITFVPESSPSELLAFGADRDHKPTRRERAFSSPAASCLTSTTTISPTSSRRYTLDHIPSLPTQRQSKRNAAEAGLDYDDQPNKKQIVNSISSIRTAVEKPVAPSQCALAGSSGKTFPRAQARGYLNRSGTHCYRNASLQALGSVYEFRQLILDHTCDKNKKCVCCPLQIVFRDHYNSNGARSSPHEPPQLRTIAKSIGGTFAQAGLYRQEDAHEYIALLLDRLSTRGSKSSAEAVKTAINSIFTCTKITTIECLNSRCQQQSHTRCTEDSLIMLNIPELPSKKNGELDLNDCLRHYTRFEHVSDYKCEKCGNRGIKKKLIFEAPPKVAMIALSRFKIAWSGGRGKDRRKVKFPEVLDWVQFTQKHAGKSKLSAIVCHESSSLNSGHYYTIVRSERDGWLKYDDEHVASCRNPLDGFENKWYLLLYAYQDE</sequence>
<dbReference type="EMBL" id="JAVHNQ010000008">
    <property type="protein sequence ID" value="KAK6341104.1"/>
    <property type="molecule type" value="Genomic_DNA"/>
</dbReference>
<evidence type="ECO:0000313" key="10">
    <source>
        <dbReference type="EMBL" id="KAK6341104.1"/>
    </source>
</evidence>
<dbReference type="PROSITE" id="PS50235">
    <property type="entry name" value="USP_3"/>
    <property type="match status" value="1"/>
</dbReference>
<accession>A0AAV9UIH0</accession>
<evidence type="ECO:0000256" key="4">
    <source>
        <dbReference type="ARBA" id="ARBA00022670"/>
    </source>
</evidence>
<dbReference type="PANTHER" id="PTHR24006:SF758">
    <property type="entry name" value="UBIQUITIN CARBOXYL-TERMINAL HYDROLASE 36"/>
    <property type="match status" value="1"/>
</dbReference>
<dbReference type="Gene3D" id="3.90.70.10">
    <property type="entry name" value="Cysteine proteinases"/>
    <property type="match status" value="1"/>
</dbReference>
<reference evidence="10 11" key="1">
    <citation type="submission" date="2019-10" db="EMBL/GenBank/DDBJ databases">
        <authorList>
            <person name="Palmer J.M."/>
        </authorList>
    </citation>
    <scope>NUCLEOTIDE SEQUENCE [LARGE SCALE GENOMIC DNA]</scope>
    <source>
        <strain evidence="10 11">TWF696</strain>
    </source>
</reference>
<dbReference type="InterPro" id="IPR001394">
    <property type="entry name" value="Peptidase_C19_UCH"/>
</dbReference>
<dbReference type="InterPro" id="IPR050164">
    <property type="entry name" value="Peptidase_C19"/>
</dbReference>
<keyword evidence="7" id="KW-0788">Thiol protease</keyword>
<dbReference type="GO" id="GO:0005634">
    <property type="term" value="C:nucleus"/>
    <property type="evidence" value="ECO:0007669"/>
    <property type="project" value="TreeGrafter"/>
</dbReference>
<comment type="caution">
    <text evidence="10">The sequence shown here is derived from an EMBL/GenBank/DDBJ whole genome shotgun (WGS) entry which is preliminary data.</text>
</comment>
<dbReference type="GO" id="GO:0016579">
    <property type="term" value="P:protein deubiquitination"/>
    <property type="evidence" value="ECO:0007669"/>
    <property type="project" value="InterPro"/>
</dbReference>
<organism evidence="10 11">
    <name type="scientific">Orbilia brochopaga</name>
    <dbReference type="NCBI Taxonomy" id="3140254"/>
    <lineage>
        <taxon>Eukaryota</taxon>
        <taxon>Fungi</taxon>
        <taxon>Dikarya</taxon>
        <taxon>Ascomycota</taxon>
        <taxon>Pezizomycotina</taxon>
        <taxon>Orbiliomycetes</taxon>
        <taxon>Orbiliales</taxon>
        <taxon>Orbiliaceae</taxon>
        <taxon>Orbilia</taxon>
    </lineage>
</organism>
<comment type="catalytic activity">
    <reaction evidence="1">
        <text>Thiol-dependent hydrolysis of ester, thioester, amide, peptide and isopeptide bonds formed by the C-terminal Gly of ubiquitin (a 76-residue protein attached to proteins as an intracellular targeting signal).</text>
        <dbReference type="EC" id="3.4.19.12"/>
    </reaction>
</comment>
<dbReference type="GO" id="GO:0006508">
    <property type="term" value="P:proteolysis"/>
    <property type="evidence" value="ECO:0007669"/>
    <property type="project" value="UniProtKB-KW"/>
</dbReference>
<keyword evidence="4" id="KW-0645">Protease</keyword>
<dbReference type="Pfam" id="PF00443">
    <property type="entry name" value="UCH"/>
    <property type="match status" value="1"/>
</dbReference>
<keyword evidence="6 10" id="KW-0378">Hydrolase</keyword>
<dbReference type="EC" id="3.4.19.12" evidence="3"/>
<evidence type="ECO:0000256" key="3">
    <source>
        <dbReference type="ARBA" id="ARBA00012759"/>
    </source>
</evidence>
<dbReference type="Proteomes" id="UP001375240">
    <property type="component" value="Unassembled WGS sequence"/>
</dbReference>